<evidence type="ECO:0000259" key="2">
    <source>
        <dbReference type="Pfam" id="PF26078"/>
    </source>
</evidence>
<dbReference type="InterPro" id="IPR052726">
    <property type="entry name" value="Phage_Baseplate_Hub"/>
</dbReference>
<dbReference type="PANTHER" id="PTHR35862">
    <property type="entry name" value="FELS-2 PROPHAGE PROTEIN"/>
    <property type="match status" value="1"/>
</dbReference>
<dbReference type="OrthoDB" id="9793802at2"/>
<dbReference type="RefSeq" id="WP_007960540.1">
    <property type="nucleotide sequence ID" value="NZ_CP010978.1"/>
</dbReference>
<dbReference type="HOGENOM" id="CLU_046415_1_1_9"/>
<reference evidence="4 5" key="1">
    <citation type="journal article" date="2015" name="Genome Announc.">
        <title>Complete Genome Sequence of Pelosinus fermentans JBW45, a Member of a Remarkably Competitive Group of Negativicutes in the Firmicutes Phylum.</title>
        <authorList>
            <person name="De Leon K.B."/>
            <person name="Utturkar S.M."/>
            <person name="Camilleri L.B."/>
            <person name="Elias D.A."/>
            <person name="Arkin A.P."/>
            <person name="Fields M.W."/>
            <person name="Brown S.D."/>
            <person name="Wall J.D."/>
        </authorList>
    </citation>
    <scope>NUCLEOTIDE SEQUENCE [LARGE SCALE GENOMIC DNA]</scope>
    <source>
        <strain evidence="4 5">JBW45</strain>
    </source>
</reference>
<dbReference type="Pfam" id="PF26078">
    <property type="entry name" value="Baseplate_J_M"/>
    <property type="match status" value="1"/>
</dbReference>
<evidence type="ECO:0000259" key="3">
    <source>
        <dbReference type="Pfam" id="PF26079"/>
    </source>
</evidence>
<dbReference type="Proteomes" id="UP000005361">
    <property type="component" value="Chromosome"/>
</dbReference>
<proteinExistence type="predicted"/>
<reference evidence="5" key="2">
    <citation type="submission" date="2015-02" db="EMBL/GenBank/DDBJ databases">
        <title>Complete Genome Sequence of Pelosinus fermentans JBW45.</title>
        <authorList>
            <person name="De Leon K.B."/>
            <person name="Utturkar S.M."/>
            <person name="Camilleri L.B."/>
            <person name="Arkin A.P."/>
            <person name="Fields M.W."/>
            <person name="Brown S.D."/>
            <person name="Wall J.D."/>
        </authorList>
    </citation>
    <scope>NUCLEOTIDE SEQUENCE [LARGE SCALE GENOMIC DNA]</scope>
    <source>
        <strain evidence="5">JBW45</strain>
    </source>
</reference>
<accession>I9NKP5</accession>
<evidence type="ECO:0000313" key="5">
    <source>
        <dbReference type="Proteomes" id="UP000005361"/>
    </source>
</evidence>
<dbReference type="InterPro" id="IPR058530">
    <property type="entry name" value="Baseplate_J-like_C"/>
</dbReference>
<dbReference type="PIRSF" id="PIRSF020481">
    <property type="entry name" value="BAP"/>
    <property type="match status" value="1"/>
</dbReference>
<gene>
    <name evidence="4" type="ORF">JBW_03676</name>
</gene>
<dbReference type="InterPro" id="IPR006949">
    <property type="entry name" value="Barrel_Baseplate_J-like"/>
</dbReference>
<sequence>MANNIPEIQFVNTATSDVENYVITAYQEQTGRVLAKGDPVRLLLLSIASMLAQERVLMDQSAKQNLLAYATGDFLDHIGYLVDTTRLPASRAKTTMRFMLSAPRDKVVTIPAGTRATPGGDVFFSTLEDALVAIGQTSMEVAAESLTEGSGGNDFLPGTISQIVDPFPWFQSVTNLTVSEGGADRETDEPFRQRIRQAPERFSTTGPEGAYEYWSKTASQEIMDVAVYSPQPGVVKICPLLTGGEIPGQALLDEVLSVCDDKKRRPLTDKVQVEPPEVIAYNIDLTYFLYKEDIPLKGHIKKQVDAAIEEYVLWQRSRIGRDINPSELVKRIENAGAKRVEVRQPAFKELLIPQIAVVKESSILYGGEENA</sequence>
<dbReference type="Pfam" id="PF04865">
    <property type="entry name" value="Baseplate_J"/>
    <property type="match status" value="1"/>
</dbReference>
<feature type="domain" description="Baseplate J-like central" evidence="2">
    <location>
        <begin position="203"/>
        <end position="274"/>
    </location>
</feature>
<dbReference type="EMBL" id="CP010978">
    <property type="protein sequence ID" value="AJQ29013.1"/>
    <property type="molecule type" value="Genomic_DNA"/>
</dbReference>
<feature type="domain" description="Baseplate J-like C-terminal" evidence="3">
    <location>
        <begin position="299"/>
        <end position="359"/>
    </location>
</feature>
<dbReference type="STRING" id="1192197.JBW_03676"/>
<dbReference type="AlphaFoldDB" id="I9NKP5"/>
<name>I9NKP5_9FIRM</name>
<dbReference type="PANTHER" id="PTHR35862:SF1">
    <property type="entry name" value="FELS-2 PROPHAGE PROTEIN"/>
    <property type="match status" value="1"/>
</dbReference>
<evidence type="ECO:0000313" key="4">
    <source>
        <dbReference type="EMBL" id="AJQ29013.1"/>
    </source>
</evidence>
<dbReference type="InterPro" id="IPR058531">
    <property type="entry name" value="Baseplate_J_M"/>
</dbReference>
<dbReference type="Pfam" id="PF26079">
    <property type="entry name" value="Baseplate_J_C"/>
    <property type="match status" value="1"/>
</dbReference>
<dbReference type="KEGG" id="pft:JBW_03676"/>
<feature type="domain" description="Baseplate protein J-like barrel" evidence="1">
    <location>
        <begin position="104"/>
        <end position="182"/>
    </location>
</feature>
<evidence type="ECO:0000259" key="1">
    <source>
        <dbReference type="Pfam" id="PF04865"/>
    </source>
</evidence>
<organism evidence="4 5">
    <name type="scientific">Pelosinus fermentans JBW45</name>
    <dbReference type="NCBI Taxonomy" id="1192197"/>
    <lineage>
        <taxon>Bacteria</taxon>
        <taxon>Bacillati</taxon>
        <taxon>Bacillota</taxon>
        <taxon>Negativicutes</taxon>
        <taxon>Selenomonadales</taxon>
        <taxon>Sporomusaceae</taxon>
        <taxon>Pelosinus</taxon>
    </lineage>
</organism>
<protein>
    <submittedName>
        <fullName evidence="4">Baseplate J family protein</fullName>
    </submittedName>
</protein>
<dbReference type="InterPro" id="IPR014507">
    <property type="entry name" value="Baseplate_assembly_J_pred"/>
</dbReference>